<proteinExistence type="inferred from homology"/>
<dbReference type="GO" id="GO:0005886">
    <property type="term" value="C:plasma membrane"/>
    <property type="evidence" value="ECO:0007669"/>
    <property type="project" value="UniProtKB-SubCell"/>
</dbReference>
<feature type="region of interest" description="Disordered" evidence="8">
    <location>
        <begin position="365"/>
        <end position="458"/>
    </location>
</feature>
<reference evidence="10" key="2">
    <citation type="submission" date="2012-10" db="EMBL/GenBank/DDBJ databases">
        <title>Improved high-quality draft of Thermaerobacter subterraneus C21, DSM 13965.</title>
        <authorList>
            <consortium name="DOE Joint Genome Institute"/>
            <person name="Eisen J."/>
            <person name="Huntemann M."/>
            <person name="Wei C.-L."/>
            <person name="Han J."/>
            <person name="Detter J.C."/>
            <person name="Han C."/>
            <person name="Tapia R."/>
            <person name="Chen A."/>
            <person name="Kyrpides N."/>
            <person name="Mavromatis K."/>
            <person name="Markowitz V."/>
            <person name="Szeto E."/>
            <person name="Ivanova N."/>
            <person name="Mikhailova N."/>
            <person name="Ovchinnikova G."/>
            <person name="Pagani I."/>
            <person name="Pati A."/>
            <person name="Goodwin L."/>
            <person name="Nordberg H.P."/>
            <person name="Cantor M.N."/>
            <person name="Hua S.X."/>
            <person name="Woyke T."/>
            <person name="Eisen J."/>
            <person name="Klenk H.-P."/>
        </authorList>
    </citation>
    <scope>NUCLEOTIDE SEQUENCE [LARGE SCALE GENOMIC DNA]</scope>
    <source>
        <strain evidence="10">DSM 13965</strain>
    </source>
</reference>
<organism evidence="10 11">
    <name type="scientific">Thermaerobacter subterraneus DSM 13965</name>
    <dbReference type="NCBI Taxonomy" id="867903"/>
    <lineage>
        <taxon>Bacteria</taxon>
        <taxon>Bacillati</taxon>
        <taxon>Bacillota</taxon>
        <taxon>Clostridia</taxon>
        <taxon>Eubacteriales</taxon>
        <taxon>Clostridiales Family XVII. Incertae Sedis</taxon>
        <taxon>Thermaerobacter</taxon>
    </lineage>
</organism>
<dbReference type="GO" id="GO:0055085">
    <property type="term" value="P:transmembrane transport"/>
    <property type="evidence" value="ECO:0007669"/>
    <property type="project" value="TreeGrafter"/>
</dbReference>
<dbReference type="RefSeq" id="WP_006904641.1">
    <property type="nucleotide sequence ID" value="NZ_JH976535.1"/>
</dbReference>
<sequence>MATEPPKQPASPPAGPPGPAGPAWSTLVGLLNILAGAGVLWLAWWVLSHFGRTLTLLGLAGVLAFLLEPAVSFLERGMRSRALAALLLYLAFVALLALGVVYLAGPIKEQAQELFWSVPRYRQQVAEAVPVLQKYMELLREFLARYGVSVEPQDLAGQFLQRVAGSTNRILAGLTAVVTGIGTTLANAVLVLVISIYLVVDGSGLNRQMLGYLPARYRRPVRRAQAVALRVFGGYLRGQLLLGLIIGVVVGIGLSLLGIPYPALLGVIAGVMELLPIVGAVLGAIPAILVALFQPWPAVLYVTLFFIVVQQVEGNLLVPRITGQAVGLHPLATLLALLAGYEVAGILGAILAVPVAAVAQALLREFNPPDPDPGEPGAGDNRRRPRRPSRAPRPVGAQPPDPSGNGDRNPGGEPHGPAGAGPSGPLPPERCEQEPAREGQDPPPPARGPRVVITRRPA</sequence>
<feature type="transmembrane region" description="Helical" evidence="9">
    <location>
        <begin position="170"/>
        <end position="200"/>
    </location>
</feature>
<feature type="transmembrane region" description="Helical" evidence="9">
    <location>
        <begin position="299"/>
        <end position="318"/>
    </location>
</feature>
<keyword evidence="3" id="KW-0813">Transport</keyword>
<feature type="compositionally biased region" description="Basic and acidic residues" evidence="8">
    <location>
        <begin position="429"/>
        <end position="440"/>
    </location>
</feature>
<feature type="transmembrane region" description="Helical" evidence="9">
    <location>
        <begin position="330"/>
        <end position="363"/>
    </location>
</feature>
<dbReference type="AlphaFoldDB" id="K6P0J3"/>
<keyword evidence="6 9" id="KW-1133">Transmembrane helix</keyword>
<evidence type="ECO:0000256" key="6">
    <source>
        <dbReference type="ARBA" id="ARBA00022989"/>
    </source>
</evidence>
<evidence type="ECO:0000313" key="11">
    <source>
        <dbReference type="Proteomes" id="UP000005710"/>
    </source>
</evidence>
<feature type="transmembrane region" description="Helical" evidence="9">
    <location>
        <begin position="86"/>
        <end position="105"/>
    </location>
</feature>
<accession>K6P0J3</accession>
<dbReference type="HOGENOM" id="CLU_597078_0_0_9"/>
<dbReference type="Pfam" id="PF01594">
    <property type="entry name" value="AI-2E_transport"/>
    <property type="match status" value="1"/>
</dbReference>
<evidence type="ECO:0000256" key="7">
    <source>
        <dbReference type="ARBA" id="ARBA00023136"/>
    </source>
</evidence>
<dbReference type="InterPro" id="IPR002549">
    <property type="entry name" value="AI-2E-like"/>
</dbReference>
<keyword evidence="5 9" id="KW-0812">Transmembrane</keyword>
<dbReference type="STRING" id="867903.ThesuDRAFT_02359"/>
<evidence type="ECO:0000256" key="5">
    <source>
        <dbReference type="ARBA" id="ARBA00022692"/>
    </source>
</evidence>
<evidence type="ECO:0000256" key="9">
    <source>
        <dbReference type="SAM" id="Phobius"/>
    </source>
</evidence>
<feature type="transmembrane region" description="Helical" evidence="9">
    <location>
        <begin position="240"/>
        <end position="259"/>
    </location>
</feature>
<evidence type="ECO:0000256" key="2">
    <source>
        <dbReference type="ARBA" id="ARBA00009773"/>
    </source>
</evidence>
<keyword evidence="7 9" id="KW-0472">Membrane</keyword>
<evidence type="ECO:0000256" key="4">
    <source>
        <dbReference type="ARBA" id="ARBA00022475"/>
    </source>
</evidence>
<dbReference type="eggNOG" id="COG0628">
    <property type="taxonomic scope" value="Bacteria"/>
</dbReference>
<evidence type="ECO:0000256" key="8">
    <source>
        <dbReference type="SAM" id="MobiDB-lite"/>
    </source>
</evidence>
<reference evidence="10" key="1">
    <citation type="submission" date="2010-10" db="EMBL/GenBank/DDBJ databases">
        <authorList>
            <consortium name="US DOE Joint Genome Institute (JGI-PGF)"/>
            <person name="Lucas S."/>
            <person name="Copeland A."/>
            <person name="Lapidus A."/>
            <person name="Bruce D."/>
            <person name="Goodwin L."/>
            <person name="Pitluck S."/>
            <person name="Kyrpides N."/>
            <person name="Mavromatis K."/>
            <person name="Detter J.C."/>
            <person name="Han C."/>
            <person name="Land M."/>
            <person name="Hauser L."/>
            <person name="Markowitz V."/>
            <person name="Cheng J.-F."/>
            <person name="Hugenholtz P."/>
            <person name="Woyke T."/>
            <person name="Wu D."/>
            <person name="Pukall R."/>
            <person name="Wahrenburg C."/>
            <person name="Brambilla E."/>
            <person name="Klenk H.-P."/>
            <person name="Eisen J.A."/>
        </authorList>
    </citation>
    <scope>NUCLEOTIDE SEQUENCE [LARGE SCALE GENOMIC DNA]</scope>
    <source>
        <strain evidence="10">DSM 13965</strain>
    </source>
</reference>
<feature type="transmembrane region" description="Helical" evidence="9">
    <location>
        <begin position="23"/>
        <end position="47"/>
    </location>
</feature>
<dbReference type="PANTHER" id="PTHR21716">
    <property type="entry name" value="TRANSMEMBRANE PROTEIN"/>
    <property type="match status" value="1"/>
</dbReference>
<comment type="similarity">
    <text evidence="2">Belongs to the autoinducer-2 exporter (AI-2E) (TC 2.A.86) family.</text>
</comment>
<keyword evidence="11" id="KW-1185">Reference proteome</keyword>
<comment type="subcellular location">
    <subcellularLocation>
        <location evidence="1">Cell membrane</location>
        <topology evidence="1">Multi-pass membrane protein</topology>
    </subcellularLocation>
</comment>
<feature type="transmembrane region" description="Helical" evidence="9">
    <location>
        <begin position="271"/>
        <end position="293"/>
    </location>
</feature>
<gene>
    <name evidence="10" type="ORF">ThesuDRAFT_02359</name>
</gene>
<dbReference type="EMBL" id="AENY02000003">
    <property type="protein sequence ID" value="EKP94620.1"/>
    <property type="molecule type" value="Genomic_DNA"/>
</dbReference>
<protein>
    <submittedName>
        <fullName evidence="10">Permease</fullName>
    </submittedName>
</protein>
<evidence type="ECO:0000313" key="10">
    <source>
        <dbReference type="EMBL" id="EKP94620.1"/>
    </source>
</evidence>
<evidence type="ECO:0000256" key="1">
    <source>
        <dbReference type="ARBA" id="ARBA00004651"/>
    </source>
</evidence>
<evidence type="ECO:0000256" key="3">
    <source>
        <dbReference type="ARBA" id="ARBA00022448"/>
    </source>
</evidence>
<comment type="caution">
    <text evidence="10">The sequence shown here is derived from an EMBL/GenBank/DDBJ whole genome shotgun (WGS) entry which is preliminary data.</text>
</comment>
<keyword evidence="4" id="KW-1003">Cell membrane</keyword>
<dbReference type="PANTHER" id="PTHR21716:SF53">
    <property type="entry name" value="PERMEASE PERM-RELATED"/>
    <property type="match status" value="1"/>
</dbReference>
<dbReference type="Proteomes" id="UP000005710">
    <property type="component" value="Unassembled WGS sequence"/>
</dbReference>
<name>K6P0J3_9FIRM</name>
<feature type="transmembrane region" description="Helical" evidence="9">
    <location>
        <begin position="54"/>
        <end position="74"/>
    </location>
</feature>